<accession>A0A251QLH7</accession>
<dbReference type="Proteomes" id="UP000006882">
    <property type="component" value="Chromosome G2"/>
</dbReference>
<dbReference type="EMBL" id="CM007652">
    <property type="protein sequence ID" value="ONI24638.1"/>
    <property type="molecule type" value="Genomic_DNA"/>
</dbReference>
<protein>
    <submittedName>
        <fullName evidence="1">Uncharacterized protein</fullName>
    </submittedName>
</protein>
<organism evidence="1 2">
    <name type="scientific">Prunus persica</name>
    <name type="common">Peach</name>
    <name type="synonym">Amygdalus persica</name>
    <dbReference type="NCBI Taxonomy" id="3760"/>
    <lineage>
        <taxon>Eukaryota</taxon>
        <taxon>Viridiplantae</taxon>
        <taxon>Streptophyta</taxon>
        <taxon>Embryophyta</taxon>
        <taxon>Tracheophyta</taxon>
        <taxon>Spermatophyta</taxon>
        <taxon>Magnoliopsida</taxon>
        <taxon>eudicotyledons</taxon>
        <taxon>Gunneridae</taxon>
        <taxon>Pentapetalae</taxon>
        <taxon>rosids</taxon>
        <taxon>fabids</taxon>
        <taxon>Rosales</taxon>
        <taxon>Rosaceae</taxon>
        <taxon>Amygdaloideae</taxon>
        <taxon>Amygdaleae</taxon>
        <taxon>Prunus</taxon>
    </lineage>
</organism>
<name>A0A251QLH7_PRUPE</name>
<gene>
    <name evidence="1" type="ORF">PRUPE_2G251600</name>
</gene>
<proteinExistence type="predicted"/>
<evidence type="ECO:0000313" key="2">
    <source>
        <dbReference type="Proteomes" id="UP000006882"/>
    </source>
</evidence>
<dbReference type="Gramene" id="ONI24638">
    <property type="protein sequence ID" value="ONI24638"/>
    <property type="gene ID" value="PRUPE_2G251600"/>
</dbReference>
<evidence type="ECO:0000313" key="1">
    <source>
        <dbReference type="EMBL" id="ONI24638.1"/>
    </source>
</evidence>
<dbReference type="AlphaFoldDB" id="A0A251QLH7"/>
<reference evidence="1 2" key="1">
    <citation type="journal article" date="2013" name="Nat. Genet.">
        <title>The high-quality draft genome of peach (Prunus persica) identifies unique patterns of genetic diversity, domestication and genome evolution.</title>
        <authorList>
            <consortium name="International Peach Genome Initiative"/>
            <person name="Verde I."/>
            <person name="Abbott A.G."/>
            <person name="Scalabrin S."/>
            <person name="Jung S."/>
            <person name="Shu S."/>
            <person name="Marroni F."/>
            <person name="Zhebentyayeva T."/>
            <person name="Dettori M.T."/>
            <person name="Grimwood J."/>
            <person name="Cattonaro F."/>
            <person name="Zuccolo A."/>
            <person name="Rossini L."/>
            <person name="Jenkins J."/>
            <person name="Vendramin E."/>
            <person name="Meisel L.A."/>
            <person name="Decroocq V."/>
            <person name="Sosinski B."/>
            <person name="Prochnik S."/>
            <person name="Mitros T."/>
            <person name="Policriti A."/>
            <person name="Cipriani G."/>
            <person name="Dondini L."/>
            <person name="Ficklin S."/>
            <person name="Goodstein D.M."/>
            <person name="Xuan P."/>
            <person name="Del Fabbro C."/>
            <person name="Aramini V."/>
            <person name="Copetti D."/>
            <person name="Gonzalez S."/>
            <person name="Horner D.S."/>
            <person name="Falchi R."/>
            <person name="Lucas S."/>
            <person name="Mica E."/>
            <person name="Maldonado J."/>
            <person name="Lazzari B."/>
            <person name="Bielenberg D."/>
            <person name="Pirona R."/>
            <person name="Miculan M."/>
            <person name="Barakat A."/>
            <person name="Testolin R."/>
            <person name="Stella A."/>
            <person name="Tartarini S."/>
            <person name="Tonutti P."/>
            <person name="Arus P."/>
            <person name="Orellana A."/>
            <person name="Wells C."/>
            <person name="Main D."/>
            <person name="Vizzotto G."/>
            <person name="Silva H."/>
            <person name="Salamini F."/>
            <person name="Schmutz J."/>
            <person name="Morgante M."/>
            <person name="Rokhsar D.S."/>
        </authorList>
    </citation>
    <scope>NUCLEOTIDE SEQUENCE [LARGE SCALE GENOMIC DNA]</scope>
    <source>
        <strain evidence="2">cv. Nemared</strain>
    </source>
</reference>
<keyword evidence="2" id="KW-1185">Reference proteome</keyword>
<sequence length="254" mass="30599">MPPLIQMLKNDLVWKENRVVPKYRQIIRDLINLFAEWHDNTPACFLDVQHINIINDRVDENQILCHRDRKSKRSSKAQFNILVAKILDSENRRPIELTHFYDMASRVKVDFDNLLHHPLLMPSYERENFSTRAFRKLEHVKNWIEDYKSYEKRKYMGERKRNTNIRNSIKCSKHHMVFNSIYQRDKDSYEDNVVGVLNYSKNITKHLGEHLSKTHEDLEPQEIEEALTAMFPERHIDLYEFLVIHKNIMPGYTY</sequence>